<sequence length="258" mass="30973">MGHQKIVGECKVDYQTFEKVNKFINVEAYIFFLTQELKQQYKLSLKELLILAYFYYKNEHSISLKEIIGDILYKQSDVVKNIKSLSKKGFINKSRNEADERRIFVSVTPIQRKKIACVINELDKIIKGFNKERDYIKYQWAPKYSKEFFILFMNIMYSKDFLKYRFNLTFLDLSILYVISSRKNEILNLKDLFESIRFMYPQIVRSVNRLNNKGMLIKERSLADERIVLIKINKIQYNTIKSIFTDTSKILKPRKFFF</sequence>
<comment type="subcellular location">
    <subcellularLocation>
        <location evidence="1">Cytoplasm</location>
    </subcellularLocation>
</comment>
<dbReference type="InterPro" id="IPR036388">
    <property type="entry name" value="WH-like_DNA-bd_sf"/>
</dbReference>
<dbReference type="InterPro" id="IPR010166">
    <property type="entry name" value="SarA/Rot_dom"/>
</dbReference>
<dbReference type="SUPFAM" id="SSF46785">
    <property type="entry name" value="Winged helix' DNA-binding domain"/>
    <property type="match status" value="2"/>
</dbReference>
<organism evidence="8">
    <name type="scientific">Staphylococcus aureus</name>
    <dbReference type="NCBI Taxonomy" id="1280"/>
    <lineage>
        <taxon>Bacteria</taxon>
        <taxon>Bacillati</taxon>
        <taxon>Bacillota</taxon>
        <taxon>Bacilli</taxon>
        <taxon>Bacillales</taxon>
        <taxon>Staphylococcaceae</taxon>
        <taxon>Staphylococcus</taxon>
    </lineage>
</organism>
<dbReference type="NCBIfam" id="TIGR01889">
    <property type="entry name" value="Staph_reg_Sar"/>
    <property type="match status" value="2"/>
</dbReference>
<dbReference type="Pfam" id="PF22381">
    <property type="entry name" value="Staph_reg_Sar_Rot"/>
    <property type="match status" value="2"/>
</dbReference>
<feature type="domain" description="Transcriptional regulator SarA/SarZ/Rot-like helix-turn-helix" evidence="7">
    <location>
        <begin position="34"/>
        <end position="116"/>
    </location>
</feature>
<dbReference type="GO" id="GO:0005737">
    <property type="term" value="C:cytoplasm"/>
    <property type="evidence" value="ECO:0007669"/>
    <property type="project" value="UniProtKB-SubCell"/>
</dbReference>
<dbReference type="GO" id="GO:0006950">
    <property type="term" value="P:response to stress"/>
    <property type="evidence" value="ECO:0007669"/>
    <property type="project" value="TreeGrafter"/>
</dbReference>
<dbReference type="GO" id="GO:0003700">
    <property type="term" value="F:DNA-binding transcription factor activity"/>
    <property type="evidence" value="ECO:0007669"/>
    <property type="project" value="InterPro"/>
</dbReference>
<evidence type="ECO:0000256" key="4">
    <source>
        <dbReference type="ARBA" id="ARBA00023125"/>
    </source>
</evidence>
<evidence type="ECO:0000256" key="2">
    <source>
        <dbReference type="ARBA" id="ARBA00022490"/>
    </source>
</evidence>
<dbReference type="PATRIC" id="fig|1280.5045.peg.1814"/>
<dbReference type="InterPro" id="IPR055166">
    <property type="entry name" value="Transc_reg_Sar_Rot_HTH"/>
</dbReference>
<dbReference type="InterPro" id="IPR036390">
    <property type="entry name" value="WH_DNA-bd_sf"/>
</dbReference>
<evidence type="ECO:0000256" key="3">
    <source>
        <dbReference type="ARBA" id="ARBA00023015"/>
    </source>
</evidence>
<evidence type="ECO:0000256" key="6">
    <source>
        <dbReference type="ARBA" id="ARBA00038100"/>
    </source>
</evidence>
<dbReference type="GO" id="GO:0003677">
    <property type="term" value="F:DNA binding"/>
    <property type="evidence" value="ECO:0007669"/>
    <property type="project" value="UniProtKB-KW"/>
</dbReference>
<dbReference type="Gene3D" id="1.10.10.10">
    <property type="entry name" value="Winged helix-like DNA-binding domain superfamily/Winged helix DNA-binding domain"/>
    <property type="match status" value="2"/>
</dbReference>
<proteinExistence type="inferred from homology"/>
<keyword evidence="3" id="KW-0805">Transcription regulation</keyword>
<evidence type="ECO:0000259" key="7">
    <source>
        <dbReference type="Pfam" id="PF22381"/>
    </source>
</evidence>
<name>H9BRP4_STAAU</name>
<evidence type="ECO:0000256" key="5">
    <source>
        <dbReference type="ARBA" id="ARBA00023163"/>
    </source>
</evidence>
<keyword evidence="4" id="KW-0238">DNA-binding</keyword>
<dbReference type="PANTHER" id="PTHR33164:SF5">
    <property type="entry name" value="ORGANIC HYDROPEROXIDE RESISTANCE TRANSCRIPTIONAL REGULATOR"/>
    <property type="match status" value="1"/>
</dbReference>
<reference evidence="8" key="1">
    <citation type="submission" date="2011-11" db="EMBL/GenBank/DDBJ databases">
        <title>Changes in the Staphylococcus aureus transcriptome during early adaptation to the lung.</title>
        <authorList>
            <person name="Chaffin D.O."/>
            <person name="Taylor D."/>
            <person name="Skerrett S.J."/>
            <person name="Rubens C.E."/>
        </authorList>
    </citation>
    <scope>NUCLEOTIDE SEQUENCE</scope>
    <source>
        <strain evidence="8">JP1</strain>
    </source>
</reference>
<evidence type="ECO:0000256" key="1">
    <source>
        <dbReference type="ARBA" id="ARBA00004496"/>
    </source>
</evidence>
<dbReference type="AlphaFoldDB" id="H9BRP4"/>
<dbReference type="InterPro" id="IPR039422">
    <property type="entry name" value="MarR/SlyA-like"/>
</dbReference>
<keyword evidence="5" id="KW-0804">Transcription</keyword>
<dbReference type="EMBL" id="JQ066315">
    <property type="protein sequence ID" value="AFD54311.1"/>
    <property type="molecule type" value="Genomic_DNA"/>
</dbReference>
<feature type="domain" description="Transcriptional regulator SarA/SarZ/Rot-like helix-turn-helix" evidence="7">
    <location>
        <begin position="161"/>
        <end position="242"/>
    </location>
</feature>
<comment type="similarity">
    <text evidence="6">Belongs to the SarA family.</text>
</comment>
<dbReference type="PANTHER" id="PTHR33164">
    <property type="entry name" value="TRANSCRIPTIONAL REGULATOR, MARR FAMILY"/>
    <property type="match status" value="1"/>
</dbReference>
<accession>H9BRP4</accession>
<keyword evidence="2" id="KW-0963">Cytoplasm</keyword>
<protein>
    <submittedName>
        <fullName evidence="8">SarU</fullName>
    </submittedName>
</protein>
<evidence type="ECO:0000313" key="8">
    <source>
        <dbReference type="EMBL" id="AFD54311.1"/>
    </source>
</evidence>